<gene>
    <name evidence="11" type="ORF">STRUR_1106</name>
</gene>
<evidence type="ECO:0000259" key="10">
    <source>
        <dbReference type="PROSITE" id="PS50929"/>
    </source>
</evidence>
<reference evidence="11 12" key="1">
    <citation type="journal article" date="2014" name="Int. J. Syst. Evol. Microbiol.">
        <title>Phylogenomics and the dynamic genome evolution of the genus Streptococcus.</title>
        <authorList>
            <consortium name="The Broad Institute Genome Sequencing Platform"/>
            <person name="Richards V.P."/>
            <person name="Palmer S.R."/>
            <person name="Pavinski Bitar P.D."/>
            <person name="Qin X."/>
            <person name="Weinstock G.M."/>
            <person name="Highlander S.K."/>
            <person name="Town C.D."/>
            <person name="Burne R.A."/>
            <person name="Stanhope M.J."/>
        </authorList>
    </citation>
    <scope>NUCLEOTIDE SEQUENCE [LARGE SCALE GENOMIC DNA]</scope>
    <source>
        <strain evidence="11 12">2285-97</strain>
    </source>
</reference>
<evidence type="ECO:0000256" key="1">
    <source>
        <dbReference type="ARBA" id="ARBA00004651"/>
    </source>
</evidence>
<dbReference type="STRING" id="764291.STRUR_1106"/>
<keyword evidence="2" id="KW-0813">Transport</keyword>
<dbReference type="GO" id="GO:0005524">
    <property type="term" value="F:ATP binding"/>
    <property type="evidence" value="ECO:0007669"/>
    <property type="project" value="UniProtKB-KW"/>
</dbReference>
<organism evidence="11 12">
    <name type="scientific">Streptococcus urinalis 2285-97</name>
    <dbReference type="NCBI Taxonomy" id="764291"/>
    <lineage>
        <taxon>Bacteria</taxon>
        <taxon>Bacillati</taxon>
        <taxon>Bacillota</taxon>
        <taxon>Bacilli</taxon>
        <taxon>Lactobacillales</taxon>
        <taxon>Streptococcaceae</taxon>
        <taxon>Streptococcus</taxon>
    </lineage>
</organism>
<dbReference type="PROSITE" id="PS00211">
    <property type="entry name" value="ABC_TRANSPORTER_1"/>
    <property type="match status" value="1"/>
</dbReference>
<dbReference type="GO" id="GO:0005886">
    <property type="term" value="C:plasma membrane"/>
    <property type="evidence" value="ECO:0007669"/>
    <property type="project" value="UniProtKB-SubCell"/>
</dbReference>
<evidence type="ECO:0000256" key="2">
    <source>
        <dbReference type="ARBA" id="ARBA00022448"/>
    </source>
</evidence>
<keyword evidence="12" id="KW-1185">Reference proteome</keyword>
<dbReference type="RefSeq" id="WP_006740339.1">
    <property type="nucleotide sequence ID" value="NZ_AEUZ02000001.1"/>
</dbReference>
<keyword evidence="7 8" id="KW-0472">Membrane</keyword>
<evidence type="ECO:0000256" key="6">
    <source>
        <dbReference type="ARBA" id="ARBA00022989"/>
    </source>
</evidence>
<protein>
    <submittedName>
        <fullName evidence="11">ABC transporter transmembrane region</fullName>
    </submittedName>
</protein>
<feature type="transmembrane region" description="Helical" evidence="8">
    <location>
        <begin position="162"/>
        <end position="183"/>
    </location>
</feature>
<evidence type="ECO:0000256" key="5">
    <source>
        <dbReference type="ARBA" id="ARBA00022840"/>
    </source>
</evidence>
<dbReference type="AlphaFoldDB" id="G5KFU7"/>
<dbReference type="InterPro" id="IPR027417">
    <property type="entry name" value="P-loop_NTPase"/>
</dbReference>
<comment type="subcellular location">
    <subcellularLocation>
        <location evidence="1">Cell membrane</location>
        <topology evidence="1">Multi-pass membrane protein</topology>
    </subcellularLocation>
</comment>
<evidence type="ECO:0000256" key="3">
    <source>
        <dbReference type="ARBA" id="ARBA00022692"/>
    </source>
</evidence>
<feature type="transmembrane region" description="Helical" evidence="8">
    <location>
        <begin position="21"/>
        <end position="41"/>
    </location>
</feature>
<dbReference type="GO" id="GO:0015421">
    <property type="term" value="F:ABC-type oligopeptide transporter activity"/>
    <property type="evidence" value="ECO:0007669"/>
    <property type="project" value="TreeGrafter"/>
</dbReference>
<dbReference type="Gene3D" id="1.20.1560.10">
    <property type="entry name" value="ABC transporter type 1, transmembrane domain"/>
    <property type="match status" value="1"/>
</dbReference>
<dbReference type="PROSITE" id="PS50929">
    <property type="entry name" value="ABC_TM1F"/>
    <property type="match status" value="1"/>
</dbReference>
<dbReference type="InterPro" id="IPR003593">
    <property type="entry name" value="AAA+_ATPase"/>
</dbReference>
<feature type="transmembrane region" description="Helical" evidence="8">
    <location>
        <begin position="254"/>
        <end position="272"/>
    </location>
</feature>
<keyword evidence="3 8" id="KW-0812">Transmembrane</keyword>
<dbReference type="InterPro" id="IPR017871">
    <property type="entry name" value="ABC_transporter-like_CS"/>
</dbReference>
<dbReference type="PROSITE" id="PS50893">
    <property type="entry name" value="ABC_TRANSPORTER_2"/>
    <property type="match status" value="1"/>
</dbReference>
<feature type="domain" description="ABC transmembrane type-1" evidence="10">
    <location>
        <begin position="25"/>
        <end position="307"/>
    </location>
</feature>
<dbReference type="CDD" id="cd03254">
    <property type="entry name" value="ABCC_Glucan_exporter_like"/>
    <property type="match status" value="1"/>
</dbReference>
<evidence type="ECO:0000259" key="9">
    <source>
        <dbReference type="PROSITE" id="PS50893"/>
    </source>
</evidence>
<dbReference type="SUPFAM" id="SSF52540">
    <property type="entry name" value="P-loop containing nucleoside triphosphate hydrolases"/>
    <property type="match status" value="1"/>
</dbReference>
<name>G5KFU7_9STRE</name>
<keyword evidence="6 8" id="KW-1133">Transmembrane helix</keyword>
<dbReference type="PANTHER" id="PTHR43394">
    <property type="entry name" value="ATP-DEPENDENT PERMEASE MDL1, MITOCHONDRIAL"/>
    <property type="match status" value="1"/>
</dbReference>
<feature type="transmembrane region" description="Helical" evidence="8">
    <location>
        <begin position="136"/>
        <end position="156"/>
    </location>
</feature>
<dbReference type="InterPro" id="IPR011527">
    <property type="entry name" value="ABC1_TM_dom"/>
</dbReference>
<feature type="domain" description="ABC transporter" evidence="9">
    <location>
        <begin position="341"/>
        <end position="575"/>
    </location>
</feature>
<dbReference type="SUPFAM" id="SSF90123">
    <property type="entry name" value="ABC transporter transmembrane region"/>
    <property type="match status" value="1"/>
</dbReference>
<dbReference type="InterPro" id="IPR039421">
    <property type="entry name" value="Type_1_exporter"/>
</dbReference>
<dbReference type="Pfam" id="PF00005">
    <property type="entry name" value="ABC_tran"/>
    <property type="match status" value="1"/>
</dbReference>
<keyword evidence="4" id="KW-0547">Nucleotide-binding</keyword>
<dbReference type="eggNOG" id="COG1132">
    <property type="taxonomic scope" value="Bacteria"/>
</dbReference>
<dbReference type="InterPro" id="IPR003439">
    <property type="entry name" value="ABC_transporter-like_ATP-bd"/>
</dbReference>
<dbReference type="CDD" id="cd18547">
    <property type="entry name" value="ABC_6TM_Tm288_like"/>
    <property type="match status" value="1"/>
</dbReference>
<dbReference type="GO" id="GO:0016887">
    <property type="term" value="F:ATP hydrolysis activity"/>
    <property type="evidence" value="ECO:0007669"/>
    <property type="project" value="InterPro"/>
</dbReference>
<sequence>MKSKHAKGTQSRLVSELMQNKTLFFIAFIGTIIQVFLTVYLPVLIGQVIDAVVNVNSDETLYGILIMMLVVIALNTIIQWINPMIYNRLTLDYCMNLRQRAMSNIHHIAISYLDKKSIGDLVSRVTTDTDQLNNGLLLVFNQFFVGILTIIFTIISMARIDILMLLLVLVLTPLSLFFARFIAQKSYHLFQEQTKSRGQQSQYVEEMVRQAELVQSFNAQNQVNSAFNKINETYANVSQSAIFYSSTINPSTRFINSVIYALIAGVGALRIFSNAFSIGQLVTFLNYVNQYTKPFNDISSVLSELQSALACAERLYTIIDEPEDFDRKEKIILKKTIKGEITFENVYFGYEKNKPLLKNINFSIPAGSRVAIVGPTGAGKSTLINLLMQFYAIDSGDIKLDGYSIYDFNKEEYRHYFGMVLQETWLKSTTIAQNIAYAFPKASQAAIEEAAKLANADFFIKQLPKQYQTQVEDNRRDLSQGQKQLLAISRVFLKKPKILILDEATLSIDTRTEKLVQGAFDTLMEKRTSFIIAHRLSTIQEADLILVMNKGSIIEQGTHDSLMSSKGFYYNMQMSQYQ</sequence>
<feature type="transmembrane region" description="Helical" evidence="8">
    <location>
        <begin position="61"/>
        <end position="81"/>
    </location>
</feature>
<dbReference type="FunFam" id="3.40.50.300:FF:000287">
    <property type="entry name" value="Multidrug ABC transporter ATP-binding protein"/>
    <property type="match status" value="1"/>
</dbReference>
<dbReference type="Gene3D" id="3.40.50.300">
    <property type="entry name" value="P-loop containing nucleotide triphosphate hydrolases"/>
    <property type="match status" value="1"/>
</dbReference>
<dbReference type="Pfam" id="PF00664">
    <property type="entry name" value="ABC_membrane"/>
    <property type="match status" value="1"/>
</dbReference>
<dbReference type="PANTHER" id="PTHR43394:SF1">
    <property type="entry name" value="ATP-BINDING CASSETTE SUB-FAMILY B MEMBER 10, MITOCHONDRIAL"/>
    <property type="match status" value="1"/>
</dbReference>
<dbReference type="SMART" id="SM00382">
    <property type="entry name" value="AAA"/>
    <property type="match status" value="1"/>
</dbReference>
<evidence type="ECO:0000256" key="8">
    <source>
        <dbReference type="SAM" id="Phobius"/>
    </source>
</evidence>
<evidence type="ECO:0000313" key="12">
    <source>
        <dbReference type="Proteomes" id="UP000005388"/>
    </source>
</evidence>
<dbReference type="Proteomes" id="UP000005388">
    <property type="component" value="Unassembled WGS sequence"/>
</dbReference>
<evidence type="ECO:0000256" key="4">
    <source>
        <dbReference type="ARBA" id="ARBA00022741"/>
    </source>
</evidence>
<accession>G5KFU7</accession>
<dbReference type="InterPro" id="IPR036640">
    <property type="entry name" value="ABC1_TM_sf"/>
</dbReference>
<comment type="caution">
    <text evidence="11">The sequence shown here is derived from an EMBL/GenBank/DDBJ whole genome shotgun (WGS) entry which is preliminary data.</text>
</comment>
<dbReference type="EMBL" id="AEUZ02000001">
    <property type="protein sequence ID" value="EHJ57639.1"/>
    <property type="molecule type" value="Genomic_DNA"/>
</dbReference>
<evidence type="ECO:0000313" key="11">
    <source>
        <dbReference type="EMBL" id="EHJ57639.1"/>
    </source>
</evidence>
<evidence type="ECO:0000256" key="7">
    <source>
        <dbReference type="ARBA" id="ARBA00023136"/>
    </source>
</evidence>
<keyword evidence="5" id="KW-0067">ATP-binding</keyword>
<proteinExistence type="predicted"/>